<dbReference type="Proteomes" id="UP001519332">
    <property type="component" value="Unassembled WGS sequence"/>
</dbReference>
<protein>
    <recommendedName>
        <fullName evidence="4">DUF732 domain-containing protein</fullName>
    </recommendedName>
</protein>
<dbReference type="EMBL" id="JAGINW010000001">
    <property type="protein sequence ID" value="MBP2323479.1"/>
    <property type="molecule type" value="Genomic_DNA"/>
</dbReference>
<feature type="signal peptide" evidence="1">
    <location>
        <begin position="1"/>
        <end position="27"/>
    </location>
</feature>
<gene>
    <name evidence="2" type="ORF">JOF56_003864</name>
</gene>
<reference evidence="2 3" key="1">
    <citation type="submission" date="2021-03" db="EMBL/GenBank/DDBJ databases">
        <title>Sequencing the genomes of 1000 actinobacteria strains.</title>
        <authorList>
            <person name="Klenk H.-P."/>
        </authorList>
    </citation>
    <scope>NUCLEOTIDE SEQUENCE [LARGE SCALE GENOMIC DNA]</scope>
    <source>
        <strain evidence="2 3">DSM 46670</strain>
    </source>
</reference>
<accession>A0ABS4TGH4</accession>
<name>A0ABS4TGH4_9PSEU</name>
<keyword evidence="1" id="KW-0732">Signal</keyword>
<organism evidence="2 3">
    <name type="scientific">Kibdelosporangium banguiense</name>
    <dbReference type="NCBI Taxonomy" id="1365924"/>
    <lineage>
        <taxon>Bacteria</taxon>
        <taxon>Bacillati</taxon>
        <taxon>Actinomycetota</taxon>
        <taxon>Actinomycetes</taxon>
        <taxon>Pseudonocardiales</taxon>
        <taxon>Pseudonocardiaceae</taxon>
        <taxon>Kibdelosporangium</taxon>
    </lineage>
</organism>
<feature type="chain" id="PRO_5045128085" description="DUF732 domain-containing protein" evidence="1">
    <location>
        <begin position="28"/>
        <end position="147"/>
    </location>
</feature>
<comment type="caution">
    <text evidence="2">The sequence shown here is derived from an EMBL/GenBank/DDBJ whole genome shotgun (WGS) entry which is preliminary data.</text>
</comment>
<dbReference type="RefSeq" id="WP_209639941.1">
    <property type="nucleotide sequence ID" value="NZ_JAGINW010000001.1"/>
</dbReference>
<proteinExistence type="predicted"/>
<evidence type="ECO:0000313" key="3">
    <source>
        <dbReference type="Proteomes" id="UP001519332"/>
    </source>
</evidence>
<evidence type="ECO:0000313" key="2">
    <source>
        <dbReference type="EMBL" id="MBP2323479.1"/>
    </source>
</evidence>
<sequence length="147" mass="15659">MAALAIAGVLLSGGLWMTSGAPPQATAAPPAENLTIQQWLSGREALQIKLNNTLVEARQLAAPSARTTSICQKLARVSQQLLHGGRAPHPHLDTAANVGIMQFTQAAQACLAGDFPQMRRQIDDGTTLRAEAQDTLDQLLHGEHNDH</sequence>
<evidence type="ECO:0008006" key="4">
    <source>
        <dbReference type="Google" id="ProtNLM"/>
    </source>
</evidence>
<evidence type="ECO:0000256" key="1">
    <source>
        <dbReference type="SAM" id="SignalP"/>
    </source>
</evidence>
<keyword evidence="3" id="KW-1185">Reference proteome</keyword>